<dbReference type="InterPro" id="IPR029044">
    <property type="entry name" value="Nucleotide-diphossugar_trans"/>
</dbReference>
<comment type="similarity">
    <text evidence="2">Belongs to the glycosyltransferase 2 family.</text>
</comment>
<dbReference type="GO" id="GO:0016757">
    <property type="term" value="F:glycosyltransferase activity"/>
    <property type="evidence" value="ECO:0007669"/>
    <property type="project" value="UniProtKB-KW"/>
</dbReference>
<name>A0ABX8GIC3_9CELL</name>
<proteinExistence type="inferred from homology"/>
<evidence type="ECO:0000256" key="1">
    <source>
        <dbReference type="ARBA" id="ARBA00004776"/>
    </source>
</evidence>
<dbReference type="PANTHER" id="PTHR43179:SF12">
    <property type="entry name" value="GALACTOFURANOSYLTRANSFERASE GLFT2"/>
    <property type="match status" value="1"/>
</dbReference>
<dbReference type="EMBL" id="CP076023">
    <property type="protein sequence ID" value="QWC15019.1"/>
    <property type="molecule type" value="Genomic_DNA"/>
</dbReference>
<dbReference type="InterPro" id="IPR001173">
    <property type="entry name" value="Glyco_trans_2-like"/>
</dbReference>
<dbReference type="SUPFAM" id="SSF53448">
    <property type="entry name" value="Nucleotide-diphospho-sugar transferases"/>
    <property type="match status" value="1"/>
</dbReference>
<organism evidence="6 7">
    <name type="scientific">Cellulomonas dongxiuzhuiae</name>
    <dbReference type="NCBI Taxonomy" id="2819979"/>
    <lineage>
        <taxon>Bacteria</taxon>
        <taxon>Bacillati</taxon>
        <taxon>Actinomycetota</taxon>
        <taxon>Actinomycetes</taxon>
        <taxon>Micrococcales</taxon>
        <taxon>Cellulomonadaceae</taxon>
        <taxon>Cellulomonas</taxon>
    </lineage>
</organism>
<evidence type="ECO:0000256" key="2">
    <source>
        <dbReference type="ARBA" id="ARBA00006739"/>
    </source>
</evidence>
<sequence>MADRVVAVMTAYCPDDHLRDVVAGLRVQVDAVVVVDNTPAGAVGADAYLTPGDGLTVIANGRNLGLAAALNLGVAAAPDSDFVLFMDQDSLLDPGVVQGLVAVMHQDDRVGLAGPAPWSVAESRYLDPRTRLRDDVADMAVIITSGMLARRSVVEEVGGFRDDFFVDCVDQELCLRVRAAGWRVVQDKRIRINHSLGDTRWYGWGPFTLRATHHATWRLYWVGRNTVVMLREHARRDPRWAVTAVAILAYWALTVALVEPPRLERLRTMARGAVHGLGGRTAPEMFPGRSI</sequence>
<evidence type="ECO:0000313" key="6">
    <source>
        <dbReference type="EMBL" id="QWC15019.1"/>
    </source>
</evidence>
<dbReference type="PANTHER" id="PTHR43179">
    <property type="entry name" value="RHAMNOSYLTRANSFERASE WBBL"/>
    <property type="match status" value="1"/>
</dbReference>
<keyword evidence="4 6" id="KW-0808">Transferase</keyword>
<dbReference type="EC" id="2.4.-.-" evidence="6"/>
<dbReference type="Gene3D" id="3.90.550.10">
    <property type="entry name" value="Spore Coat Polysaccharide Biosynthesis Protein SpsA, Chain A"/>
    <property type="match status" value="1"/>
</dbReference>
<protein>
    <submittedName>
        <fullName evidence="6">Glycosyltransferase</fullName>
        <ecNumber evidence="6">2.4.-.-</ecNumber>
    </submittedName>
</protein>
<gene>
    <name evidence="6" type="ORF">KKR89_11815</name>
</gene>
<evidence type="ECO:0000313" key="7">
    <source>
        <dbReference type="Proteomes" id="UP000679335"/>
    </source>
</evidence>
<accession>A0ABX8GIC3</accession>
<dbReference type="RefSeq" id="WP_208195510.1">
    <property type="nucleotide sequence ID" value="NZ_CP076023.1"/>
</dbReference>
<keyword evidence="7" id="KW-1185">Reference proteome</keyword>
<comment type="pathway">
    <text evidence="1">Cell wall biogenesis; cell wall polysaccharide biosynthesis.</text>
</comment>
<dbReference type="Proteomes" id="UP000679335">
    <property type="component" value="Chromosome"/>
</dbReference>
<feature type="domain" description="Glycosyltransferase 2-like" evidence="5">
    <location>
        <begin position="8"/>
        <end position="119"/>
    </location>
</feature>
<evidence type="ECO:0000256" key="3">
    <source>
        <dbReference type="ARBA" id="ARBA00022676"/>
    </source>
</evidence>
<reference evidence="6 7" key="1">
    <citation type="submission" date="2021-05" db="EMBL/GenBank/DDBJ databases">
        <title>Novel species in genus Cellulomonas.</title>
        <authorList>
            <person name="Zhang G."/>
        </authorList>
    </citation>
    <scope>NUCLEOTIDE SEQUENCE [LARGE SCALE GENOMIC DNA]</scope>
    <source>
        <strain evidence="7">zg-ZUI157</strain>
    </source>
</reference>
<evidence type="ECO:0000256" key="4">
    <source>
        <dbReference type="ARBA" id="ARBA00022679"/>
    </source>
</evidence>
<evidence type="ECO:0000259" key="5">
    <source>
        <dbReference type="Pfam" id="PF00535"/>
    </source>
</evidence>
<keyword evidence="3 6" id="KW-0328">Glycosyltransferase</keyword>
<dbReference type="Pfam" id="PF00535">
    <property type="entry name" value="Glycos_transf_2"/>
    <property type="match status" value="1"/>
</dbReference>